<keyword evidence="4 5" id="KW-0472">Membrane</keyword>
<keyword evidence="2 5" id="KW-0812">Transmembrane</keyword>
<name>A0A7C4NLV7_9CREN</name>
<organism evidence="8">
    <name type="scientific">Ignisphaera aggregans</name>
    <dbReference type="NCBI Taxonomy" id="334771"/>
    <lineage>
        <taxon>Archaea</taxon>
        <taxon>Thermoproteota</taxon>
        <taxon>Thermoprotei</taxon>
        <taxon>Desulfurococcales</taxon>
        <taxon>Desulfurococcaceae</taxon>
        <taxon>Ignisphaera</taxon>
    </lineage>
</organism>
<dbReference type="EMBL" id="DTCK01000008">
    <property type="protein sequence ID" value="HGQ35218.1"/>
    <property type="molecule type" value="Genomic_DNA"/>
</dbReference>
<protein>
    <submittedName>
        <fullName evidence="8">ABC transporter permease subunit</fullName>
    </submittedName>
</protein>
<dbReference type="Pfam" id="PF00528">
    <property type="entry name" value="BPD_transp_1"/>
    <property type="match status" value="1"/>
</dbReference>
<evidence type="ECO:0000259" key="6">
    <source>
        <dbReference type="PROSITE" id="PS50928"/>
    </source>
</evidence>
<dbReference type="AlphaFoldDB" id="A0A7C4NLV7"/>
<dbReference type="GO" id="GO:0055085">
    <property type="term" value="P:transmembrane transport"/>
    <property type="evidence" value="ECO:0007669"/>
    <property type="project" value="InterPro"/>
</dbReference>
<feature type="domain" description="ABC transmembrane type-1" evidence="6">
    <location>
        <begin position="10"/>
        <end position="204"/>
    </location>
</feature>
<dbReference type="InterPro" id="IPR035906">
    <property type="entry name" value="MetI-like_sf"/>
</dbReference>
<evidence type="ECO:0000256" key="2">
    <source>
        <dbReference type="ARBA" id="ARBA00022692"/>
    </source>
</evidence>
<dbReference type="InterPro" id="IPR000515">
    <property type="entry name" value="MetI-like"/>
</dbReference>
<proteinExistence type="inferred from homology"/>
<comment type="similarity">
    <text evidence="5">Belongs to the binding-protein-dependent transport system permease family.</text>
</comment>
<dbReference type="EMBL" id="DTBD01000077">
    <property type="protein sequence ID" value="HGQ65225.1"/>
    <property type="molecule type" value="Genomic_DNA"/>
</dbReference>
<feature type="transmembrane region" description="Helical" evidence="5">
    <location>
        <begin position="149"/>
        <end position="166"/>
    </location>
</feature>
<dbReference type="CDD" id="cd06261">
    <property type="entry name" value="TM_PBP2"/>
    <property type="match status" value="1"/>
</dbReference>
<feature type="transmembrane region" description="Helical" evidence="5">
    <location>
        <begin position="47"/>
        <end position="67"/>
    </location>
</feature>
<dbReference type="SUPFAM" id="SSF161098">
    <property type="entry name" value="MetI-like"/>
    <property type="match status" value="1"/>
</dbReference>
<keyword evidence="3 5" id="KW-1133">Transmembrane helix</keyword>
<comment type="subcellular location">
    <subcellularLocation>
        <location evidence="5">Cell membrane</location>
        <topology evidence="5">Multi-pass membrane protein</topology>
    </subcellularLocation>
    <subcellularLocation>
        <location evidence="1">Membrane</location>
        <topology evidence="1">Multi-pass membrane protein</topology>
    </subcellularLocation>
</comment>
<accession>A0A7C4NLV7</accession>
<evidence type="ECO:0000313" key="7">
    <source>
        <dbReference type="EMBL" id="HGQ35218.1"/>
    </source>
</evidence>
<evidence type="ECO:0000256" key="3">
    <source>
        <dbReference type="ARBA" id="ARBA00022989"/>
    </source>
</evidence>
<feature type="transmembrane region" description="Helical" evidence="5">
    <location>
        <begin position="186"/>
        <end position="207"/>
    </location>
</feature>
<keyword evidence="5" id="KW-0813">Transport</keyword>
<dbReference type="InterPro" id="IPR049783">
    <property type="entry name" value="ABC_perm_TupB-like"/>
</dbReference>
<dbReference type="GO" id="GO:0005886">
    <property type="term" value="C:plasma membrane"/>
    <property type="evidence" value="ECO:0007669"/>
    <property type="project" value="UniProtKB-SubCell"/>
</dbReference>
<evidence type="ECO:0000313" key="8">
    <source>
        <dbReference type="EMBL" id="HGQ65225.1"/>
    </source>
</evidence>
<dbReference type="NCBIfam" id="NF038017">
    <property type="entry name" value="ABC_perm1"/>
    <property type="match status" value="1"/>
</dbReference>
<feature type="transmembrane region" description="Helical" evidence="5">
    <location>
        <begin position="14"/>
        <end position="35"/>
    </location>
</feature>
<evidence type="ECO:0000256" key="5">
    <source>
        <dbReference type="RuleBase" id="RU363032"/>
    </source>
</evidence>
<dbReference type="PANTHER" id="PTHR43632:SF1">
    <property type="entry name" value="PERMEASE COMPONENT OF TUNGSTATE ABC TRANSPORTER"/>
    <property type="match status" value="1"/>
</dbReference>
<evidence type="ECO:0000256" key="1">
    <source>
        <dbReference type="ARBA" id="ARBA00004141"/>
    </source>
</evidence>
<dbReference type="PROSITE" id="PS50928">
    <property type="entry name" value="ABC_TM1"/>
    <property type="match status" value="1"/>
</dbReference>
<gene>
    <name evidence="8" type="ORF">ENU08_08285</name>
    <name evidence="7" type="ORF">ENU41_00870</name>
</gene>
<dbReference type="PANTHER" id="PTHR43632">
    <property type="entry name" value="PERMEASE COMPONENT OF TUNGSTATE ABC TRANSPORTER"/>
    <property type="match status" value="1"/>
</dbReference>
<dbReference type="Gene3D" id="1.10.3720.10">
    <property type="entry name" value="MetI-like"/>
    <property type="match status" value="1"/>
</dbReference>
<sequence length="218" mass="23689">MINVETIETITRSLWISATATLIASLWSMPMAFTLALRRRTVFVEAILEALVGIPAVLLGLILYLLFSSSGPLAFLKLLYTPFAIVIGESLLITPLITSACYRGVRNILKDLRELGLSLGASRFQLLELYIRETYPAVIASIIMGFSRAVGELGIALMVGGNIAGFTRTMTTAIALDVAKGEFEEAIVLGLTLLSTSILASIAVKFITRVDKNDYRVE</sequence>
<comment type="caution">
    <text evidence="8">The sequence shown here is derived from an EMBL/GenBank/DDBJ whole genome shotgun (WGS) entry which is preliminary data.</text>
</comment>
<feature type="transmembrane region" description="Helical" evidence="5">
    <location>
        <begin position="79"/>
        <end position="102"/>
    </location>
</feature>
<evidence type="ECO:0000256" key="4">
    <source>
        <dbReference type="ARBA" id="ARBA00023136"/>
    </source>
</evidence>
<reference evidence="8" key="1">
    <citation type="journal article" date="2020" name="mSystems">
        <title>Genome- and Community-Level Interaction Insights into Carbon Utilization and Element Cycling Functions of Hydrothermarchaeota in Hydrothermal Sediment.</title>
        <authorList>
            <person name="Zhou Z."/>
            <person name="Liu Y."/>
            <person name="Xu W."/>
            <person name="Pan J."/>
            <person name="Luo Z.H."/>
            <person name="Li M."/>
        </authorList>
    </citation>
    <scope>NUCLEOTIDE SEQUENCE [LARGE SCALE GENOMIC DNA]</scope>
    <source>
        <strain evidence="8">SpSt-637</strain>
        <strain evidence="7">SpSt-667</strain>
    </source>
</reference>